<gene>
    <name evidence="1" type="ORF">HUJ06_007703</name>
</gene>
<evidence type="ECO:0000313" key="1">
    <source>
        <dbReference type="EMBL" id="DAD37062.1"/>
    </source>
</evidence>
<evidence type="ECO:0000313" key="2">
    <source>
        <dbReference type="Proteomes" id="UP000607653"/>
    </source>
</evidence>
<protein>
    <submittedName>
        <fullName evidence="1">Uncharacterized protein</fullName>
    </submittedName>
</protein>
<sequence>MGKDKTQVNMVSKQASSRVAGKSYRSFRRISYPIFFFHFFFEKGRRQDVFMP</sequence>
<dbReference type="EMBL" id="DUZY01000004">
    <property type="protein sequence ID" value="DAD37062.1"/>
    <property type="molecule type" value="Genomic_DNA"/>
</dbReference>
<dbReference type="Proteomes" id="UP000607653">
    <property type="component" value="Unassembled WGS sequence"/>
</dbReference>
<comment type="caution">
    <text evidence="1">The sequence shown here is derived from an EMBL/GenBank/DDBJ whole genome shotgun (WGS) entry which is preliminary data.</text>
</comment>
<proteinExistence type="predicted"/>
<organism evidence="1 2">
    <name type="scientific">Nelumbo nucifera</name>
    <name type="common">Sacred lotus</name>
    <dbReference type="NCBI Taxonomy" id="4432"/>
    <lineage>
        <taxon>Eukaryota</taxon>
        <taxon>Viridiplantae</taxon>
        <taxon>Streptophyta</taxon>
        <taxon>Embryophyta</taxon>
        <taxon>Tracheophyta</taxon>
        <taxon>Spermatophyta</taxon>
        <taxon>Magnoliopsida</taxon>
        <taxon>Proteales</taxon>
        <taxon>Nelumbonaceae</taxon>
        <taxon>Nelumbo</taxon>
    </lineage>
</organism>
<reference evidence="1 2" key="1">
    <citation type="journal article" date="2020" name="Mol. Biol. Evol.">
        <title>Distinct Expression and Methylation Patterns for Genes with Different Fates following a Single Whole-Genome Duplication in Flowering Plants.</title>
        <authorList>
            <person name="Shi T."/>
            <person name="Rahmani R.S."/>
            <person name="Gugger P.F."/>
            <person name="Wang M."/>
            <person name="Li H."/>
            <person name="Zhang Y."/>
            <person name="Li Z."/>
            <person name="Wang Q."/>
            <person name="Van de Peer Y."/>
            <person name="Marchal K."/>
            <person name="Chen J."/>
        </authorList>
    </citation>
    <scope>NUCLEOTIDE SEQUENCE [LARGE SCALE GENOMIC DNA]</scope>
    <source>
        <tissue evidence="1">Leaf</tissue>
    </source>
</reference>
<keyword evidence="2" id="KW-1185">Reference proteome</keyword>
<accession>A0A822YWJ2</accession>
<name>A0A822YWJ2_NELNU</name>
<dbReference type="AlphaFoldDB" id="A0A822YWJ2"/>